<proteinExistence type="predicted"/>
<evidence type="ECO:0000313" key="2">
    <source>
        <dbReference type="Proteomes" id="UP001629235"/>
    </source>
</evidence>
<organism evidence="1 2">
    <name type="scientific">Paraburkholderia rhynchosiae</name>
    <dbReference type="NCBI Taxonomy" id="487049"/>
    <lineage>
        <taxon>Bacteria</taxon>
        <taxon>Pseudomonadati</taxon>
        <taxon>Pseudomonadota</taxon>
        <taxon>Betaproteobacteria</taxon>
        <taxon>Burkholderiales</taxon>
        <taxon>Burkholderiaceae</taxon>
        <taxon>Paraburkholderia</taxon>
    </lineage>
</organism>
<protein>
    <submittedName>
        <fullName evidence="1">Uncharacterized protein</fullName>
    </submittedName>
</protein>
<reference evidence="1 2" key="1">
    <citation type="journal article" date="2024" name="Chem. Sci.">
        <title>Discovery of megapolipeptins by genome mining of a Burkholderiales bacteria collection.</title>
        <authorList>
            <person name="Paulo B.S."/>
            <person name="Recchia M.J.J."/>
            <person name="Lee S."/>
            <person name="Fergusson C.H."/>
            <person name="Romanowski S.B."/>
            <person name="Hernandez A."/>
            <person name="Krull N."/>
            <person name="Liu D.Y."/>
            <person name="Cavanagh H."/>
            <person name="Bos A."/>
            <person name="Gray C.A."/>
            <person name="Murphy B.T."/>
            <person name="Linington R.G."/>
            <person name="Eustaquio A.S."/>
        </authorList>
    </citation>
    <scope>NUCLEOTIDE SEQUENCE [LARGE SCALE GENOMIC DNA]</scope>
    <source>
        <strain evidence="1 2">RL18-126-BIB-B</strain>
    </source>
</reference>
<keyword evidence="2" id="KW-1185">Reference proteome</keyword>
<comment type="caution">
    <text evidence="1">The sequence shown here is derived from an EMBL/GenBank/DDBJ whole genome shotgun (WGS) entry which is preliminary data.</text>
</comment>
<sequence length="601" mass="67824">MCATQRKKDASVSVTLIPHPGGRSRNWYVDIFVPASLQDVAGTDRVRRSTRTADRVKALAEGARIEAELRASWLQLSDARQRYETDAEELILTTDAVRRLAAARLAAWKLTERFEREDSGMDDALLEEVEAFCQFSDREMRSVLAQGQAGSAWENAVNGLLDFVETVGFIVRPDDPLFPELVRQLAKADKTAQAVIALRNQGEDAPFPQPDLPGATLSEMILPYEAHRKGVVVPKSVSKSVSVWKRLIQFIGDVPLEELSASDIYRFLEDRLHTKDQPWSQGYVDGFVQRTLREMFALARTQGHMHADNPMNHLETTPKISKQEEKARKKPRKPFTVEQVNTVFASDWYDPDATHWTGKMSSDLAGRYWGPLISTCHGVRVREVVQLVDSDFTFTGDVLLMTFQTALPDNEVTRKLPPRTLKNAAVGRTLPVHPKLLELGLGDFIREMQARHLPGTPLFPSAVPEPGGKAPLWGRSYEEAFLRHVRDRLGFGSGFGNHSFRHQHEDRVRDAQVNNGTWPAGLGEFISGRRLPRDADRDIFRQLSSAIDYGDGFIAAHVQRFVAQIDFEGVVFPPPYAQWLARRTQRPRLWFSTDRVLPTEP</sequence>
<name>A0ACC7NLY6_9BURK</name>
<evidence type="ECO:0000313" key="1">
    <source>
        <dbReference type="EMBL" id="MFM0108545.1"/>
    </source>
</evidence>
<dbReference type="EMBL" id="JAQQDW010000123">
    <property type="protein sequence ID" value="MFM0108545.1"/>
    <property type="molecule type" value="Genomic_DNA"/>
</dbReference>
<accession>A0ACC7NLY6</accession>
<dbReference type="Proteomes" id="UP001629235">
    <property type="component" value="Unassembled WGS sequence"/>
</dbReference>
<gene>
    <name evidence="1" type="ORF">PQR01_35270</name>
</gene>